<dbReference type="FunCoup" id="A0A7M7JIX4">
    <property type="interactions" value="135"/>
</dbReference>
<dbReference type="RefSeq" id="XP_022646975.1">
    <property type="nucleotide sequence ID" value="XM_022791240.1"/>
</dbReference>
<dbReference type="GO" id="GO:0008253">
    <property type="term" value="F:5'-nucleotidase activity"/>
    <property type="evidence" value="ECO:0007669"/>
    <property type="project" value="UniProtKB-EC"/>
</dbReference>
<dbReference type="Pfam" id="PF00149">
    <property type="entry name" value="Metallophos"/>
    <property type="match status" value="1"/>
</dbReference>
<reference evidence="16" key="1">
    <citation type="submission" date="2021-01" db="UniProtKB">
        <authorList>
            <consortium name="EnsemblMetazoa"/>
        </authorList>
    </citation>
    <scope>IDENTIFICATION</scope>
</reference>
<feature type="chain" id="PRO_5036513623" description="5'-nucleotidase" evidence="12">
    <location>
        <begin position="28"/>
        <end position="610"/>
    </location>
</feature>
<dbReference type="InterPro" id="IPR006179">
    <property type="entry name" value="5_nucleotidase/apyrase"/>
</dbReference>
<evidence type="ECO:0000256" key="8">
    <source>
        <dbReference type="ARBA" id="ARBA00022729"/>
    </source>
</evidence>
<evidence type="ECO:0000256" key="11">
    <source>
        <dbReference type="ARBA" id="ARBA00023240"/>
    </source>
</evidence>
<evidence type="ECO:0000256" key="12">
    <source>
        <dbReference type="RuleBase" id="RU362119"/>
    </source>
</evidence>
<keyword evidence="10 12" id="KW-0378">Hydrolase</keyword>
<dbReference type="SUPFAM" id="SSF55816">
    <property type="entry name" value="5'-nucleotidase (syn. UDP-sugar hydrolase), C-terminal domain"/>
    <property type="match status" value="1"/>
</dbReference>
<dbReference type="SUPFAM" id="SSF56300">
    <property type="entry name" value="Metallo-dependent phosphatases"/>
    <property type="match status" value="1"/>
</dbReference>
<name>A0A7M7JIX4_VARDE</name>
<dbReference type="InterPro" id="IPR036907">
    <property type="entry name" value="5'-Nucleotdase_C_sf"/>
</dbReference>
<dbReference type="GO" id="GO:0046872">
    <property type="term" value="F:metal ion binding"/>
    <property type="evidence" value="ECO:0007669"/>
    <property type="project" value="UniProtKB-KW"/>
</dbReference>
<dbReference type="PROSITE" id="PS00786">
    <property type="entry name" value="5_NUCLEOTIDASE_2"/>
    <property type="match status" value="1"/>
</dbReference>
<dbReference type="CDD" id="cd07409">
    <property type="entry name" value="MPP_CD73_N"/>
    <property type="match status" value="1"/>
</dbReference>
<dbReference type="InterPro" id="IPR004843">
    <property type="entry name" value="Calcineurin-like_PHP"/>
</dbReference>
<evidence type="ECO:0000313" key="17">
    <source>
        <dbReference type="Proteomes" id="UP000594260"/>
    </source>
</evidence>
<dbReference type="AlphaFoldDB" id="A0A7M7JIX4"/>
<keyword evidence="9 12" id="KW-0547">Nucleotide-binding</keyword>
<comment type="similarity">
    <text evidence="3 12">Belongs to the 5'-nucleotidase family.</text>
</comment>
<keyword evidence="13" id="KW-0812">Transmembrane</keyword>
<dbReference type="GO" id="GO:0005886">
    <property type="term" value="C:plasma membrane"/>
    <property type="evidence" value="ECO:0007669"/>
    <property type="project" value="TreeGrafter"/>
</dbReference>
<feature type="domain" description="Calcineurin-like phosphoesterase" evidence="14">
    <location>
        <begin position="32"/>
        <end position="254"/>
    </location>
</feature>
<evidence type="ECO:0000259" key="15">
    <source>
        <dbReference type="Pfam" id="PF02872"/>
    </source>
</evidence>
<dbReference type="KEGG" id="vde:111244297"/>
<keyword evidence="8 12" id="KW-0732">Signal</keyword>
<evidence type="ECO:0000313" key="16">
    <source>
        <dbReference type="EnsemblMetazoa" id="XP_022646976"/>
    </source>
</evidence>
<dbReference type="GO" id="GO:0006196">
    <property type="term" value="P:AMP catabolic process"/>
    <property type="evidence" value="ECO:0007669"/>
    <property type="project" value="TreeGrafter"/>
</dbReference>
<dbReference type="RefSeq" id="XP_022646979.1">
    <property type="nucleotide sequence ID" value="XM_022791244.1"/>
</dbReference>
<dbReference type="InterPro" id="IPR008334">
    <property type="entry name" value="5'-Nucleotdase_C"/>
</dbReference>
<keyword evidence="6" id="KW-0800">Toxin</keyword>
<dbReference type="Pfam" id="PF02872">
    <property type="entry name" value="5_nucleotid_C"/>
    <property type="match status" value="1"/>
</dbReference>
<dbReference type="PRINTS" id="PR01607">
    <property type="entry name" value="APYRASEFAMLY"/>
</dbReference>
<keyword evidence="5" id="KW-0964">Secreted</keyword>
<keyword evidence="11" id="KW-1199">Hemostasis impairing toxin</keyword>
<protein>
    <recommendedName>
        <fullName evidence="18">5'-nucleotidase</fullName>
    </recommendedName>
</protein>
<comment type="subcellular location">
    <subcellularLocation>
        <location evidence="2">Secreted</location>
    </subcellularLocation>
</comment>
<keyword evidence="4" id="KW-1201">Platelet aggregation inhibiting toxin</keyword>
<feature type="signal peptide" evidence="12">
    <location>
        <begin position="1"/>
        <end position="27"/>
    </location>
</feature>
<dbReference type="InParanoid" id="A0A7M7JIX4"/>
<proteinExistence type="inferred from homology"/>
<evidence type="ECO:0000256" key="10">
    <source>
        <dbReference type="ARBA" id="ARBA00022801"/>
    </source>
</evidence>
<dbReference type="InterPro" id="IPR029052">
    <property type="entry name" value="Metallo-depent_PP-like"/>
</dbReference>
<dbReference type="EnsemblMetazoa" id="XM_022791239">
    <property type="protein sequence ID" value="XP_022646974"/>
    <property type="gene ID" value="LOC111244297"/>
</dbReference>
<evidence type="ECO:0000256" key="1">
    <source>
        <dbReference type="ARBA" id="ARBA00000815"/>
    </source>
</evidence>
<keyword evidence="17" id="KW-1185">Reference proteome</keyword>
<evidence type="ECO:0000256" key="6">
    <source>
        <dbReference type="ARBA" id="ARBA00022656"/>
    </source>
</evidence>
<dbReference type="Proteomes" id="UP000594260">
    <property type="component" value="Unplaced"/>
</dbReference>
<dbReference type="RefSeq" id="XP_022646976.1">
    <property type="nucleotide sequence ID" value="XM_022791241.1"/>
</dbReference>
<evidence type="ECO:0008006" key="18">
    <source>
        <dbReference type="Google" id="ProtNLM"/>
    </source>
</evidence>
<dbReference type="EnsemblMetazoa" id="XM_022791243">
    <property type="protein sequence ID" value="XP_022646978"/>
    <property type="gene ID" value="LOC111244297"/>
</dbReference>
<feature type="transmembrane region" description="Helical" evidence="13">
    <location>
        <begin position="584"/>
        <end position="606"/>
    </location>
</feature>
<dbReference type="PROSITE" id="PS00785">
    <property type="entry name" value="5_NUCLEOTIDASE_1"/>
    <property type="match status" value="1"/>
</dbReference>
<evidence type="ECO:0000256" key="5">
    <source>
        <dbReference type="ARBA" id="ARBA00022525"/>
    </source>
</evidence>
<dbReference type="GeneID" id="111244297"/>
<evidence type="ECO:0000256" key="4">
    <source>
        <dbReference type="ARBA" id="ARBA00022442"/>
    </source>
</evidence>
<keyword evidence="13" id="KW-0472">Membrane</keyword>
<dbReference type="PANTHER" id="PTHR11575:SF24">
    <property type="entry name" value="5'-NUCLEOTIDASE"/>
    <property type="match status" value="1"/>
</dbReference>
<dbReference type="PANTHER" id="PTHR11575">
    <property type="entry name" value="5'-NUCLEOTIDASE-RELATED"/>
    <property type="match status" value="1"/>
</dbReference>
<comment type="catalytic activity">
    <reaction evidence="1">
        <text>a ribonucleoside 5'-phosphate + H2O = a ribonucleoside + phosphate</text>
        <dbReference type="Rhea" id="RHEA:12484"/>
        <dbReference type="ChEBI" id="CHEBI:15377"/>
        <dbReference type="ChEBI" id="CHEBI:18254"/>
        <dbReference type="ChEBI" id="CHEBI:43474"/>
        <dbReference type="ChEBI" id="CHEBI:58043"/>
        <dbReference type="EC" id="3.1.3.5"/>
    </reaction>
</comment>
<evidence type="ECO:0000256" key="13">
    <source>
        <dbReference type="SAM" id="Phobius"/>
    </source>
</evidence>
<dbReference type="Gene3D" id="3.60.21.10">
    <property type="match status" value="1"/>
</dbReference>
<feature type="domain" description="5'-Nucleotidase C-terminal" evidence="15">
    <location>
        <begin position="357"/>
        <end position="523"/>
    </location>
</feature>
<dbReference type="InterPro" id="IPR006146">
    <property type="entry name" value="5'-Nucleotdase_CS"/>
</dbReference>
<dbReference type="EnsemblMetazoa" id="XM_022791241">
    <property type="protein sequence ID" value="XP_022646976"/>
    <property type="gene ID" value="LOC111244297"/>
</dbReference>
<dbReference type="GO" id="GO:0005576">
    <property type="term" value="C:extracellular region"/>
    <property type="evidence" value="ECO:0007669"/>
    <property type="project" value="UniProtKB-SubCell"/>
</dbReference>
<evidence type="ECO:0000256" key="2">
    <source>
        <dbReference type="ARBA" id="ARBA00004613"/>
    </source>
</evidence>
<evidence type="ECO:0000256" key="7">
    <source>
        <dbReference type="ARBA" id="ARBA00022723"/>
    </source>
</evidence>
<dbReference type="RefSeq" id="XP_022646974.1">
    <property type="nucleotide sequence ID" value="XM_022791239.1"/>
</dbReference>
<evidence type="ECO:0000256" key="9">
    <source>
        <dbReference type="ARBA" id="ARBA00022741"/>
    </source>
</evidence>
<organism evidence="16 17">
    <name type="scientific">Varroa destructor</name>
    <name type="common">Honeybee mite</name>
    <dbReference type="NCBI Taxonomy" id="109461"/>
    <lineage>
        <taxon>Eukaryota</taxon>
        <taxon>Metazoa</taxon>
        <taxon>Ecdysozoa</taxon>
        <taxon>Arthropoda</taxon>
        <taxon>Chelicerata</taxon>
        <taxon>Arachnida</taxon>
        <taxon>Acari</taxon>
        <taxon>Parasitiformes</taxon>
        <taxon>Mesostigmata</taxon>
        <taxon>Gamasina</taxon>
        <taxon>Dermanyssoidea</taxon>
        <taxon>Varroidae</taxon>
        <taxon>Varroa</taxon>
    </lineage>
</organism>
<dbReference type="GO" id="GO:0090729">
    <property type="term" value="F:toxin activity"/>
    <property type="evidence" value="ECO:0007669"/>
    <property type="project" value="UniProtKB-KW"/>
</dbReference>
<dbReference type="RefSeq" id="XP_022646978.1">
    <property type="nucleotide sequence ID" value="XM_022791243.1"/>
</dbReference>
<dbReference type="Gene3D" id="3.90.780.10">
    <property type="entry name" value="5'-Nucleotidase, C-terminal domain"/>
    <property type="match status" value="1"/>
</dbReference>
<sequence>MSGLSRDVSQLSLVLVLSAAILKTVAAKEFTLTILHTNDVHARIDEFDAKGSRCNLDETQNQCYGGIARQKFMVDEIRNNNPNTIFLNAGDYYQGTMWFYMLKGEIIADTIEIIRHDAMTLGNHEFDDGSAGVLPLLKRAANISTPILGCNIDFSNDRLLKAYQPRPSIVLERSGVKIGVIGFITPDTVFLSNPGKDIKFTDEIECISHEAEKLRKQNVSIIIVTGHSGYVKDQEIAEKVPLVSVVVGGHSHTYLSSVDQGTNDPVKGPYPTVVTRKDKTRALVVQDFWLGKYLGYINVTFDLATGQVRSWQGNAPLLLDSSIDKDPKVEKFLEQKRAVINAEANVYVGYSLVVLSGDKEDCRFSECALSNLLADAVMQHFILANYNSSSQNTKKWNPIDMAVVNGGGIRGSISKGNVTFGDIVTVYPFANPICILPLTGVQVKKMFETGLHRYDIRRLVSYGGFLHASGARIVADVTQPPFQRVRSIEILCNSCDLPEWQPLDPQRTYRVAMTDYIAMGGDKHNFSDVPSNKIETCDVKDTDLAKVYFERNSPVYATTDGRLQIITSPDSDSCNTSPAVSQRLMLGHVFHFTLVSLLIVCFRYSYMMTV</sequence>
<dbReference type="OMA" id="NYDCDSP"/>
<dbReference type="FunFam" id="3.60.21.10:FF:000020">
    <property type="entry name" value="NT5E isoform 4"/>
    <property type="match status" value="1"/>
</dbReference>
<dbReference type="EnsemblMetazoa" id="XM_022791240">
    <property type="protein sequence ID" value="XP_022646975"/>
    <property type="gene ID" value="LOC111244297"/>
</dbReference>
<dbReference type="OrthoDB" id="7722975at2759"/>
<accession>A0A7M7JIX4</accession>
<dbReference type="FunFam" id="3.90.780.10:FF:000004">
    <property type="entry name" value="UDP-sugar hydrolase, putative"/>
    <property type="match status" value="1"/>
</dbReference>
<evidence type="ECO:0000256" key="3">
    <source>
        <dbReference type="ARBA" id="ARBA00006654"/>
    </source>
</evidence>
<keyword evidence="13" id="KW-1133">Transmembrane helix</keyword>
<keyword evidence="7" id="KW-0479">Metal-binding</keyword>
<dbReference type="GO" id="GO:0000166">
    <property type="term" value="F:nucleotide binding"/>
    <property type="evidence" value="ECO:0007669"/>
    <property type="project" value="UniProtKB-KW"/>
</dbReference>
<dbReference type="EnsemblMetazoa" id="XM_022791244">
    <property type="protein sequence ID" value="XP_022646979"/>
    <property type="gene ID" value="LOC111244297"/>
</dbReference>
<evidence type="ECO:0000259" key="14">
    <source>
        <dbReference type="Pfam" id="PF00149"/>
    </source>
</evidence>